<dbReference type="PANTHER" id="PTHR39515:SF2">
    <property type="entry name" value="HTH-TYPE TRANSCRIPTIONAL REGULATOR RV0880"/>
    <property type="match status" value="1"/>
</dbReference>
<dbReference type="PANTHER" id="PTHR39515">
    <property type="entry name" value="CONSERVED PROTEIN"/>
    <property type="match status" value="1"/>
</dbReference>
<dbReference type="RefSeq" id="WP_304600314.1">
    <property type="nucleotide sequence ID" value="NZ_JAUQYO010000001.1"/>
</dbReference>
<gene>
    <name evidence="3" type="ORF">Q6348_05600</name>
</gene>
<feature type="domain" description="HTH marR-type" evidence="2">
    <location>
        <begin position="22"/>
        <end position="157"/>
    </location>
</feature>
<dbReference type="EMBL" id="JAUQYP010000001">
    <property type="protein sequence ID" value="MDO8106670.1"/>
    <property type="molecule type" value="Genomic_DNA"/>
</dbReference>
<organism evidence="3 4">
    <name type="scientific">Actinotalea lenta</name>
    <dbReference type="NCBI Taxonomy" id="3064654"/>
    <lineage>
        <taxon>Bacteria</taxon>
        <taxon>Bacillati</taxon>
        <taxon>Actinomycetota</taxon>
        <taxon>Actinomycetes</taxon>
        <taxon>Micrococcales</taxon>
        <taxon>Cellulomonadaceae</taxon>
        <taxon>Actinotalea</taxon>
    </lineage>
</organism>
<evidence type="ECO:0000256" key="1">
    <source>
        <dbReference type="SAM" id="MobiDB-lite"/>
    </source>
</evidence>
<accession>A0ABT9D741</accession>
<protein>
    <submittedName>
        <fullName evidence="3">MarR family transcriptional regulator</fullName>
    </submittedName>
</protein>
<dbReference type="Proteomes" id="UP001232536">
    <property type="component" value="Unassembled WGS sequence"/>
</dbReference>
<dbReference type="SUPFAM" id="SSF46785">
    <property type="entry name" value="Winged helix' DNA-binding domain"/>
    <property type="match status" value="1"/>
</dbReference>
<comment type="caution">
    <text evidence="3">The sequence shown here is derived from an EMBL/GenBank/DDBJ whole genome shotgun (WGS) entry which is preliminary data.</text>
</comment>
<reference evidence="3 4" key="1">
    <citation type="submission" date="2023-07" db="EMBL/GenBank/DDBJ databases">
        <title>Description of novel actinomycetes strains, isolated from tidal flat sediment.</title>
        <authorList>
            <person name="Lu C."/>
        </authorList>
    </citation>
    <scope>NUCLEOTIDE SEQUENCE [LARGE SCALE GENOMIC DNA]</scope>
    <source>
        <strain evidence="3 4">SYSU T00b441</strain>
    </source>
</reference>
<dbReference type="PROSITE" id="PS50995">
    <property type="entry name" value="HTH_MARR_2"/>
    <property type="match status" value="1"/>
</dbReference>
<feature type="compositionally biased region" description="Basic and acidic residues" evidence="1">
    <location>
        <begin position="1"/>
        <end position="10"/>
    </location>
</feature>
<dbReference type="InterPro" id="IPR052526">
    <property type="entry name" value="HTH-type_Bedaq_tolerance"/>
</dbReference>
<dbReference type="InterPro" id="IPR036388">
    <property type="entry name" value="WH-like_DNA-bd_sf"/>
</dbReference>
<name>A0ABT9D741_9CELL</name>
<evidence type="ECO:0000313" key="4">
    <source>
        <dbReference type="Proteomes" id="UP001232536"/>
    </source>
</evidence>
<sequence length="158" mass="17248">MTSSGDERSDGPVVVPPSACRPAPLAGDLRVAVTRATRRMRLERSSEQITDGQYAALAALANRGPMTTTALAEDQHVQTPPMSRTVGHLVDAGLVRRDEDPNDGRQTVLSLTEAGMTEVKETRRRRNAWLAQRLAELDPADREVLARAAVLLERIATR</sequence>
<dbReference type="Pfam" id="PF01047">
    <property type="entry name" value="MarR"/>
    <property type="match status" value="1"/>
</dbReference>
<evidence type="ECO:0000259" key="2">
    <source>
        <dbReference type="PROSITE" id="PS50995"/>
    </source>
</evidence>
<dbReference type="SMART" id="SM00347">
    <property type="entry name" value="HTH_MARR"/>
    <property type="match status" value="1"/>
</dbReference>
<keyword evidence="4" id="KW-1185">Reference proteome</keyword>
<dbReference type="InterPro" id="IPR036390">
    <property type="entry name" value="WH_DNA-bd_sf"/>
</dbReference>
<dbReference type="InterPro" id="IPR000835">
    <property type="entry name" value="HTH_MarR-typ"/>
</dbReference>
<dbReference type="Gene3D" id="1.10.10.10">
    <property type="entry name" value="Winged helix-like DNA-binding domain superfamily/Winged helix DNA-binding domain"/>
    <property type="match status" value="1"/>
</dbReference>
<feature type="region of interest" description="Disordered" evidence="1">
    <location>
        <begin position="1"/>
        <end position="21"/>
    </location>
</feature>
<proteinExistence type="predicted"/>
<evidence type="ECO:0000313" key="3">
    <source>
        <dbReference type="EMBL" id="MDO8106670.1"/>
    </source>
</evidence>